<dbReference type="Gene3D" id="3.40.50.300">
    <property type="entry name" value="P-loop containing nucleotide triphosphate hydrolases"/>
    <property type="match status" value="1"/>
</dbReference>
<feature type="transmembrane region" description="Helical" evidence="9">
    <location>
        <begin position="527"/>
        <end position="549"/>
    </location>
</feature>
<dbReference type="GO" id="GO:0016020">
    <property type="term" value="C:membrane"/>
    <property type="evidence" value="ECO:0007669"/>
    <property type="project" value="UniProtKB-SubCell"/>
</dbReference>
<feature type="compositionally biased region" description="Low complexity" evidence="8">
    <location>
        <begin position="1"/>
        <end position="14"/>
    </location>
</feature>
<dbReference type="InterPro" id="IPR043926">
    <property type="entry name" value="ABCG_dom"/>
</dbReference>
<dbReference type="InterPro" id="IPR027417">
    <property type="entry name" value="P-loop_NTPase"/>
</dbReference>
<evidence type="ECO:0000256" key="6">
    <source>
        <dbReference type="ARBA" id="ARBA00022989"/>
    </source>
</evidence>
<feature type="transmembrane region" description="Helical" evidence="9">
    <location>
        <begin position="599"/>
        <end position="623"/>
    </location>
</feature>
<feature type="domain" description="ABC transporter" evidence="10">
    <location>
        <begin position="29"/>
        <end position="280"/>
    </location>
</feature>
<feature type="transmembrane region" description="Helical" evidence="9">
    <location>
        <begin position="417"/>
        <end position="436"/>
    </location>
</feature>
<comment type="subcellular location">
    <subcellularLocation>
        <location evidence="1">Membrane</location>
        <topology evidence="1">Multi-pass membrane protein</topology>
    </subcellularLocation>
</comment>
<feature type="transmembrane region" description="Helical" evidence="9">
    <location>
        <begin position="462"/>
        <end position="484"/>
    </location>
</feature>
<evidence type="ECO:0000259" key="10">
    <source>
        <dbReference type="PROSITE" id="PS50893"/>
    </source>
</evidence>
<dbReference type="OrthoDB" id="190880at2759"/>
<keyword evidence="6 9" id="KW-1133">Transmembrane helix</keyword>
<name>A0A9W6ZZ91_9STRA</name>
<dbReference type="PANTHER" id="PTHR48041">
    <property type="entry name" value="ABC TRANSPORTER G FAMILY MEMBER 28"/>
    <property type="match status" value="1"/>
</dbReference>
<feature type="region of interest" description="Disordered" evidence="8">
    <location>
        <begin position="316"/>
        <end position="335"/>
    </location>
</feature>
<feature type="transmembrane region" description="Helical" evidence="9">
    <location>
        <begin position="490"/>
        <end position="515"/>
    </location>
</feature>
<dbReference type="GO" id="GO:0005524">
    <property type="term" value="F:ATP binding"/>
    <property type="evidence" value="ECO:0007669"/>
    <property type="project" value="UniProtKB-KW"/>
</dbReference>
<keyword evidence="3 9" id="KW-0812">Transmembrane</keyword>
<sequence>MSSMKRSSTKRSSMAFGRPNRAQRVGQSLEWNDLSFHALEKDKTKIKRTILQQTFGSLPPASLTAILGTSGSGKSSLLNILAGRMSSTSTTLVEGAVSVDNQLIDPVEYRKNIAYVMQDDCLLKTATPREALTFSASLRLGVKKNKEEISEIVDAMLVALGLEQCADTFIGDQLSKGISGGERKRTAIGVELVTSPSLVFLDEPTSGLDAFAAFKCIELLKKITVEDSATVLCTIHQPSSEIFQIFDNVIVLGTTGRIVYGGPASELTQYYETRNFPIPLDTNPADHALFVLMTNDEEELEKANLFSRRVNTVEADKGDNDGANDGADDGAEDGGSIEEAKRMSSSVHHLRANVSFVKQMRWLLIRESKNLIRDKGALIGRYGAVVFLNLLFGIIFLDAGRGNDADQVSINNHYGALTLVTISTMFGSAQPALLTFPSERPLFLREYSTGTYGLYPYIISKVFVEVPTLFLQIVLQSLCVYFLIGLQGSYILTIMAWFALALAVNSTALLAGSVITDVKQAAELTPLLFVPQLLFCGFFVATQNIPVWLRWAQWLCSLKYTLNLLILIEFVGNSCGDSAQAQANCDSILQRNDINTGDVGLYIGILVAIMVVFRILGAILLSLKANTVF</sequence>
<feature type="compositionally biased region" description="Acidic residues" evidence="8">
    <location>
        <begin position="326"/>
        <end position="335"/>
    </location>
</feature>
<proteinExistence type="predicted"/>
<dbReference type="GO" id="GO:0140359">
    <property type="term" value="F:ABC-type transporter activity"/>
    <property type="evidence" value="ECO:0007669"/>
    <property type="project" value="InterPro"/>
</dbReference>
<evidence type="ECO:0000256" key="2">
    <source>
        <dbReference type="ARBA" id="ARBA00022448"/>
    </source>
</evidence>
<evidence type="ECO:0000256" key="1">
    <source>
        <dbReference type="ARBA" id="ARBA00004141"/>
    </source>
</evidence>
<evidence type="ECO:0000313" key="12">
    <source>
        <dbReference type="Proteomes" id="UP001165082"/>
    </source>
</evidence>
<dbReference type="InterPro" id="IPR003593">
    <property type="entry name" value="AAA+_ATPase"/>
</dbReference>
<dbReference type="GO" id="GO:0016887">
    <property type="term" value="F:ATP hydrolysis activity"/>
    <property type="evidence" value="ECO:0007669"/>
    <property type="project" value="InterPro"/>
</dbReference>
<keyword evidence="5" id="KW-0067">ATP-binding</keyword>
<evidence type="ECO:0000313" key="11">
    <source>
        <dbReference type="EMBL" id="GMH59850.1"/>
    </source>
</evidence>
<feature type="region of interest" description="Disordered" evidence="8">
    <location>
        <begin position="1"/>
        <end position="22"/>
    </location>
</feature>
<keyword evidence="2" id="KW-0813">Transport</keyword>
<evidence type="ECO:0000256" key="4">
    <source>
        <dbReference type="ARBA" id="ARBA00022741"/>
    </source>
</evidence>
<accession>A0A9W6ZZ91</accession>
<comment type="caution">
    <text evidence="11">The sequence shown here is derived from an EMBL/GenBank/DDBJ whole genome shotgun (WGS) entry which is preliminary data.</text>
</comment>
<dbReference type="InterPro" id="IPR003439">
    <property type="entry name" value="ABC_transporter-like_ATP-bd"/>
</dbReference>
<dbReference type="InterPro" id="IPR050352">
    <property type="entry name" value="ABCG_transporters"/>
</dbReference>
<dbReference type="Proteomes" id="UP001165082">
    <property type="component" value="Unassembled WGS sequence"/>
</dbReference>
<evidence type="ECO:0000256" key="3">
    <source>
        <dbReference type="ARBA" id="ARBA00022692"/>
    </source>
</evidence>
<gene>
    <name evidence="11" type="ORF">TrRE_jg7114</name>
</gene>
<dbReference type="SUPFAM" id="SSF52540">
    <property type="entry name" value="P-loop containing nucleoside triphosphate hydrolases"/>
    <property type="match status" value="1"/>
</dbReference>
<reference evidence="11" key="1">
    <citation type="submission" date="2022-07" db="EMBL/GenBank/DDBJ databases">
        <title>Genome analysis of Parmales, a sister group of diatoms, reveals the evolutionary specialization of diatoms from phago-mixotrophs to photoautotrophs.</title>
        <authorList>
            <person name="Ban H."/>
            <person name="Sato S."/>
            <person name="Yoshikawa S."/>
            <person name="Kazumasa Y."/>
            <person name="Nakamura Y."/>
            <person name="Ichinomiya M."/>
            <person name="Saitoh K."/>
            <person name="Sato N."/>
            <person name="Blanc-Mathieu R."/>
            <person name="Endo H."/>
            <person name="Kuwata A."/>
            <person name="Ogata H."/>
        </authorList>
    </citation>
    <scope>NUCLEOTIDE SEQUENCE</scope>
</reference>
<protein>
    <recommendedName>
        <fullName evidence="10">ABC transporter domain-containing protein</fullName>
    </recommendedName>
</protein>
<keyword evidence="4" id="KW-0547">Nucleotide-binding</keyword>
<evidence type="ECO:0000256" key="5">
    <source>
        <dbReference type="ARBA" id="ARBA00022840"/>
    </source>
</evidence>
<dbReference type="PROSITE" id="PS50893">
    <property type="entry name" value="ABC_TRANSPORTER_2"/>
    <property type="match status" value="1"/>
</dbReference>
<evidence type="ECO:0000256" key="9">
    <source>
        <dbReference type="SAM" id="Phobius"/>
    </source>
</evidence>
<dbReference type="Pfam" id="PF01061">
    <property type="entry name" value="ABC2_membrane"/>
    <property type="match status" value="1"/>
</dbReference>
<feature type="transmembrane region" description="Helical" evidence="9">
    <location>
        <begin position="378"/>
        <end position="397"/>
    </location>
</feature>
<dbReference type="InterPro" id="IPR013525">
    <property type="entry name" value="ABC2_TM"/>
</dbReference>
<dbReference type="Pfam" id="PF19055">
    <property type="entry name" value="ABC2_membrane_7"/>
    <property type="match status" value="1"/>
</dbReference>
<dbReference type="EMBL" id="BRXZ01001008">
    <property type="protein sequence ID" value="GMH59850.1"/>
    <property type="molecule type" value="Genomic_DNA"/>
</dbReference>
<dbReference type="Pfam" id="PF00005">
    <property type="entry name" value="ABC_tran"/>
    <property type="match status" value="1"/>
</dbReference>
<dbReference type="PANTHER" id="PTHR48041:SF139">
    <property type="entry name" value="PROTEIN SCARLET"/>
    <property type="match status" value="1"/>
</dbReference>
<evidence type="ECO:0000256" key="8">
    <source>
        <dbReference type="SAM" id="MobiDB-lite"/>
    </source>
</evidence>
<evidence type="ECO:0000256" key="7">
    <source>
        <dbReference type="ARBA" id="ARBA00023136"/>
    </source>
</evidence>
<keyword evidence="12" id="KW-1185">Reference proteome</keyword>
<dbReference type="AlphaFoldDB" id="A0A9W6ZZ91"/>
<keyword evidence="7 9" id="KW-0472">Membrane</keyword>
<organism evidence="11 12">
    <name type="scientific">Triparma retinervis</name>
    <dbReference type="NCBI Taxonomy" id="2557542"/>
    <lineage>
        <taxon>Eukaryota</taxon>
        <taxon>Sar</taxon>
        <taxon>Stramenopiles</taxon>
        <taxon>Ochrophyta</taxon>
        <taxon>Bolidophyceae</taxon>
        <taxon>Parmales</taxon>
        <taxon>Triparmaceae</taxon>
        <taxon>Triparma</taxon>
    </lineage>
</organism>
<dbReference type="SMART" id="SM00382">
    <property type="entry name" value="AAA"/>
    <property type="match status" value="1"/>
</dbReference>